<feature type="domain" description="Transcription factor IIIC 90kDa subunit N-terminal" evidence="1">
    <location>
        <begin position="21"/>
        <end position="442"/>
    </location>
</feature>
<dbReference type="Pfam" id="PF12657">
    <property type="entry name" value="TFIIIC_delta"/>
    <property type="match status" value="1"/>
</dbReference>
<dbReference type="OMA" id="WFENDIT"/>
<dbReference type="InterPro" id="IPR044230">
    <property type="entry name" value="GTF3C4"/>
</dbReference>
<proteinExistence type="predicted"/>
<feature type="domain" description="Transcription factor IIIC putative zinc-finger" evidence="2">
    <location>
        <begin position="649"/>
        <end position="726"/>
    </location>
</feature>
<evidence type="ECO:0000259" key="2">
    <source>
        <dbReference type="Pfam" id="PF12660"/>
    </source>
</evidence>
<evidence type="ECO:0000313" key="3">
    <source>
        <dbReference type="EMBL" id="ORE16073.1"/>
    </source>
</evidence>
<organism evidence="3 4">
    <name type="scientific">Rhizopus microsporus</name>
    <dbReference type="NCBI Taxonomy" id="58291"/>
    <lineage>
        <taxon>Eukaryota</taxon>
        <taxon>Fungi</taxon>
        <taxon>Fungi incertae sedis</taxon>
        <taxon>Mucoromycota</taxon>
        <taxon>Mucoromycotina</taxon>
        <taxon>Mucoromycetes</taxon>
        <taxon>Mucorales</taxon>
        <taxon>Mucorineae</taxon>
        <taxon>Rhizopodaceae</taxon>
        <taxon>Rhizopus</taxon>
    </lineage>
</organism>
<name>A0A1X0RVI2_RHIZD</name>
<dbReference type="AlphaFoldDB" id="A0A1X0RVI2"/>
<dbReference type="GO" id="GO:0006384">
    <property type="term" value="P:transcription initiation at RNA polymerase III promoter"/>
    <property type="evidence" value="ECO:0007669"/>
    <property type="project" value="InterPro"/>
</dbReference>
<dbReference type="PANTHER" id="PTHR15496:SF2">
    <property type="entry name" value="GENERAL TRANSCRIPTION FACTOR 3C POLYPEPTIDE 4"/>
    <property type="match status" value="1"/>
</dbReference>
<dbReference type="InterPro" id="IPR024764">
    <property type="entry name" value="TFIIIC_Znf"/>
</dbReference>
<dbReference type="Pfam" id="PF12660">
    <property type="entry name" value="zf-TFIIIC"/>
    <property type="match status" value="1"/>
</dbReference>
<dbReference type="GO" id="GO:0000127">
    <property type="term" value="C:transcription factor TFIIIC complex"/>
    <property type="evidence" value="ECO:0007669"/>
    <property type="project" value="InterPro"/>
</dbReference>
<protein>
    <recommendedName>
        <fullName evidence="5">Transcription factor IIIC putative zinc-finger domain-containing protein</fullName>
    </recommendedName>
</protein>
<gene>
    <name evidence="3" type="ORF">BCV71DRAFT_23743</name>
</gene>
<dbReference type="VEuPathDB" id="FungiDB:BCV72DRAFT_258322"/>
<reference evidence="3 4" key="1">
    <citation type="journal article" date="2016" name="Proc. Natl. Acad. Sci. U.S.A.">
        <title>Lipid metabolic changes in an early divergent fungus govern the establishment of a mutualistic symbiosis with endobacteria.</title>
        <authorList>
            <person name="Lastovetsky O.A."/>
            <person name="Gaspar M.L."/>
            <person name="Mondo S.J."/>
            <person name="LaButti K.M."/>
            <person name="Sandor L."/>
            <person name="Grigoriev I.V."/>
            <person name="Henry S.A."/>
            <person name="Pawlowska T.E."/>
        </authorList>
    </citation>
    <scope>NUCLEOTIDE SEQUENCE [LARGE SCALE GENOMIC DNA]</scope>
    <source>
        <strain evidence="3 4">ATCC 11559</strain>
    </source>
</reference>
<dbReference type="EMBL" id="KV921398">
    <property type="protein sequence ID" value="ORE16073.1"/>
    <property type="molecule type" value="Genomic_DNA"/>
</dbReference>
<evidence type="ECO:0000313" key="4">
    <source>
        <dbReference type="Proteomes" id="UP000242381"/>
    </source>
</evidence>
<evidence type="ECO:0008006" key="5">
    <source>
        <dbReference type="Google" id="ProtNLM"/>
    </source>
</evidence>
<sequence>METQPGISLKTRPYFTDCIHWNDNGQLSVCLDNGVHIVTPVLTGVSSKYENYAHAGLTLPPFPSDKDVGTEPFTPEEIETSYFNEEGFRCATWSPSGMSPSQSCLLTVVTTKHRVLTYQSSTKNPLNSDWQLYSDITSVIEEKGTHPSHHTLYASWSKLLLGNTLDSKFALLALSHKAGSVSIWTQSLDHGMQYAAEVSPHTSFVNLVSWSAWKKINETTYVALLASSSTNGTVTLSTVQVNLSKGDKQSIENVQMRVSQRWFENDITIPTLLKVYNDAMDDSSYFNIAVCKGVTVYMMRVQVTDEGNIVNEYGWEPYTLFHSGAGLSAGSWINQNTFRCYTFEGEGLYLTMTEDGRVKKDEEQTYKLNQKLIQKYKQQWMEEQIKIEEEDILGASDAIPYLWGASDGRNKIITAIYCTMKPTVDVHYRPESEEDSTIAFILQKERGIGVDDACDDLDRYAYNPDFIFTYPVQAIVHETLEYLLNEDDMSDFKMWVIKLDSLLQQRPELDDKDLTRALFSSPSTIAARIVINAEIKLKHYNLLQATSAFEDTCRKAKHIIQLYYLSHTLDLALRLSDDEFSNLGEQDMTELLILSDLALALRDEQLIQTASQVYTRLQKSFSFLDLEQELEYATRFNLQSSAEYTLKPREKCPVCSEAVNAIGNSSLAQCNAGHLWELCSITKRVLRETKARKCLTCGAKSLIAKDNTFTDAILRGCSRCINCGSGFYFQ</sequence>
<dbReference type="Proteomes" id="UP000242381">
    <property type="component" value="Unassembled WGS sequence"/>
</dbReference>
<dbReference type="InterPro" id="IPR024761">
    <property type="entry name" value="TFIIIC_delta_N"/>
</dbReference>
<accession>A0A1X0RVI2</accession>
<evidence type="ECO:0000259" key="1">
    <source>
        <dbReference type="Pfam" id="PF12657"/>
    </source>
</evidence>
<dbReference type="PANTHER" id="PTHR15496">
    <property type="entry name" value="GENERAL TRANSCRIPTION FACTOR 3C POLYPEPTIDE 4 FAMILY"/>
    <property type="match status" value="1"/>
</dbReference>
<dbReference type="GO" id="GO:0004402">
    <property type="term" value="F:histone acetyltransferase activity"/>
    <property type="evidence" value="ECO:0007669"/>
    <property type="project" value="InterPro"/>
</dbReference>